<keyword evidence="3" id="KW-1185">Reference proteome</keyword>
<dbReference type="AlphaFoldDB" id="F4S957"/>
<dbReference type="GeneID" id="18932404"/>
<dbReference type="VEuPathDB" id="FungiDB:MELLADRAFT_73509"/>
<dbReference type="RefSeq" id="XP_007417925.1">
    <property type="nucleotide sequence ID" value="XM_007417863.1"/>
</dbReference>
<feature type="compositionally biased region" description="Low complexity" evidence="1">
    <location>
        <begin position="1"/>
        <end position="26"/>
    </location>
</feature>
<dbReference type="InParanoid" id="F4S957"/>
<reference evidence="3" key="1">
    <citation type="journal article" date="2011" name="Proc. Natl. Acad. Sci. U.S.A.">
        <title>Obligate biotrophy features unraveled by the genomic analysis of rust fungi.</title>
        <authorList>
            <person name="Duplessis S."/>
            <person name="Cuomo C.A."/>
            <person name="Lin Y.-C."/>
            <person name="Aerts A."/>
            <person name="Tisserant E."/>
            <person name="Veneault-Fourrey C."/>
            <person name="Joly D.L."/>
            <person name="Hacquard S."/>
            <person name="Amselem J."/>
            <person name="Cantarel B.L."/>
            <person name="Chiu R."/>
            <person name="Coutinho P.M."/>
            <person name="Feau N."/>
            <person name="Field M."/>
            <person name="Frey P."/>
            <person name="Gelhaye E."/>
            <person name="Goldberg J."/>
            <person name="Grabherr M.G."/>
            <person name="Kodira C.D."/>
            <person name="Kohler A."/>
            <person name="Kuees U."/>
            <person name="Lindquist E.A."/>
            <person name="Lucas S.M."/>
            <person name="Mago R."/>
            <person name="Mauceli E."/>
            <person name="Morin E."/>
            <person name="Murat C."/>
            <person name="Pangilinan J.L."/>
            <person name="Park R."/>
            <person name="Pearson M."/>
            <person name="Quesneville H."/>
            <person name="Rouhier N."/>
            <person name="Sakthikumar S."/>
            <person name="Salamov A.A."/>
            <person name="Schmutz J."/>
            <person name="Selles B."/>
            <person name="Shapiro H."/>
            <person name="Tanguay P."/>
            <person name="Tuskan G.A."/>
            <person name="Henrissat B."/>
            <person name="Van de Peer Y."/>
            <person name="Rouze P."/>
            <person name="Ellis J.G."/>
            <person name="Dodds P.N."/>
            <person name="Schein J.E."/>
            <person name="Zhong S."/>
            <person name="Hamelin R.C."/>
            <person name="Grigoriev I.V."/>
            <person name="Szabo L.J."/>
            <person name="Martin F."/>
        </authorList>
    </citation>
    <scope>NUCLEOTIDE SEQUENCE [LARGE SCALE GENOMIC DNA]</scope>
    <source>
        <strain evidence="3">98AG31 / pathotype 3-4-7</strain>
    </source>
</reference>
<dbReference type="Proteomes" id="UP000001072">
    <property type="component" value="Unassembled WGS sequence"/>
</dbReference>
<evidence type="ECO:0000256" key="1">
    <source>
        <dbReference type="SAM" id="MobiDB-lite"/>
    </source>
</evidence>
<name>F4S957_MELLP</name>
<evidence type="ECO:0000313" key="2">
    <source>
        <dbReference type="EMBL" id="EGF98822.1"/>
    </source>
</evidence>
<proteinExistence type="predicted"/>
<dbReference type="KEGG" id="mlr:MELLADRAFT_73509"/>
<protein>
    <submittedName>
        <fullName evidence="2">Uncharacterized protein</fullName>
    </submittedName>
</protein>
<dbReference type="EMBL" id="GL883169">
    <property type="protein sequence ID" value="EGF98822.1"/>
    <property type="molecule type" value="Genomic_DNA"/>
</dbReference>
<evidence type="ECO:0000313" key="3">
    <source>
        <dbReference type="Proteomes" id="UP000001072"/>
    </source>
</evidence>
<accession>F4S957</accession>
<dbReference type="HOGENOM" id="CLU_2513086_0_0_1"/>
<organism evidence="3">
    <name type="scientific">Melampsora larici-populina (strain 98AG31 / pathotype 3-4-7)</name>
    <name type="common">Poplar leaf rust fungus</name>
    <dbReference type="NCBI Taxonomy" id="747676"/>
    <lineage>
        <taxon>Eukaryota</taxon>
        <taxon>Fungi</taxon>
        <taxon>Dikarya</taxon>
        <taxon>Basidiomycota</taxon>
        <taxon>Pucciniomycotina</taxon>
        <taxon>Pucciniomycetes</taxon>
        <taxon>Pucciniales</taxon>
        <taxon>Melampsoraceae</taxon>
        <taxon>Melampsora</taxon>
    </lineage>
</organism>
<sequence>MSTSINPISTPITTTTTTTTMTNSTNKSMNHKWPNGVKKPMKELDYHSLIGVKEVKSELENTLGDLSEWLESCEIGLGLLIDAMK</sequence>
<feature type="region of interest" description="Disordered" evidence="1">
    <location>
        <begin position="1"/>
        <end position="36"/>
    </location>
</feature>
<gene>
    <name evidence="2" type="ORF">MELLADRAFT_73509</name>
</gene>